<dbReference type="EMBL" id="FWFU01000005">
    <property type="protein sequence ID" value="SLN63859.1"/>
    <property type="molecule type" value="Genomic_DNA"/>
</dbReference>
<gene>
    <name evidence="1" type="ORF">ROH8110_03574</name>
</gene>
<evidence type="ECO:0008006" key="3">
    <source>
        <dbReference type="Google" id="ProtNLM"/>
    </source>
</evidence>
<sequence length="210" mass="22799">MMLQDIENHVEKQHLTIFGGVNDGLPEGIRTLLLLGPLEPGFWACFTGSQEYGDGRADPLDRWSERVIGDLANTLNAKAFFPFGGPPDQPFVQWAQASGRAHVSPVGPLVHDAAGLMLSYRGALGFAEVIALPDPPPNPCDTCEDRPCLSACPVGALGPAPYDAATCRTHLRHPENICMSKGCLVRRACPVSQSHGRREEQSAFHMRAFR</sequence>
<name>A0A1X6ZWN6_9RHOB</name>
<protein>
    <recommendedName>
        <fullName evidence="3">4Fe-4S ferredoxin-type domain-containing protein</fullName>
    </recommendedName>
</protein>
<proteinExistence type="predicted"/>
<dbReference type="Proteomes" id="UP000193207">
    <property type="component" value="Unassembled WGS sequence"/>
</dbReference>
<evidence type="ECO:0000313" key="2">
    <source>
        <dbReference type="Proteomes" id="UP000193207"/>
    </source>
</evidence>
<evidence type="ECO:0000313" key="1">
    <source>
        <dbReference type="EMBL" id="SLN63859.1"/>
    </source>
</evidence>
<accession>A0A1X6ZWN6</accession>
<dbReference type="AlphaFoldDB" id="A0A1X6ZWN6"/>
<keyword evidence="2" id="KW-1185">Reference proteome</keyword>
<dbReference type="SUPFAM" id="SSF54862">
    <property type="entry name" value="4Fe-4S ferredoxins"/>
    <property type="match status" value="1"/>
</dbReference>
<reference evidence="1 2" key="1">
    <citation type="submission" date="2017-03" db="EMBL/GenBank/DDBJ databases">
        <authorList>
            <person name="Afonso C.L."/>
            <person name="Miller P.J."/>
            <person name="Scott M.A."/>
            <person name="Spackman E."/>
            <person name="Goraichik I."/>
            <person name="Dimitrov K.M."/>
            <person name="Suarez D.L."/>
            <person name="Swayne D.E."/>
        </authorList>
    </citation>
    <scope>NUCLEOTIDE SEQUENCE [LARGE SCALE GENOMIC DNA]</scope>
    <source>
        <strain evidence="1 2">CECT 8110</strain>
    </source>
</reference>
<organism evidence="1 2">
    <name type="scientific">Roseovarius halotolerans</name>
    <dbReference type="NCBI Taxonomy" id="505353"/>
    <lineage>
        <taxon>Bacteria</taxon>
        <taxon>Pseudomonadati</taxon>
        <taxon>Pseudomonadota</taxon>
        <taxon>Alphaproteobacteria</taxon>
        <taxon>Rhodobacterales</taxon>
        <taxon>Roseobacteraceae</taxon>
        <taxon>Roseovarius</taxon>
    </lineage>
</organism>